<reference evidence="1 2" key="2">
    <citation type="journal article" date="2022" name="Mol. Ecol. Resour.">
        <title>The genomes of chicory, endive, great burdock and yacon provide insights into Asteraceae paleo-polyploidization history and plant inulin production.</title>
        <authorList>
            <person name="Fan W."/>
            <person name="Wang S."/>
            <person name="Wang H."/>
            <person name="Wang A."/>
            <person name="Jiang F."/>
            <person name="Liu H."/>
            <person name="Zhao H."/>
            <person name="Xu D."/>
            <person name="Zhang Y."/>
        </authorList>
    </citation>
    <scope>NUCLEOTIDE SEQUENCE [LARGE SCALE GENOMIC DNA]</scope>
    <source>
        <strain evidence="2">cv. Yunnan</strain>
        <tissue evidence="1">Leaves</tissue>
    </source>
</reference>
<evidence type="ECO:0000313" key="2">
    <source>
        <dbReference type="Proteomes" id="UP001056120"/>
    </source>
</evidence>
<comment type="caution">
    <text evidence="1">The sequence shown here is derived from an EMBL/GenBank/DDBJ whole genome shotgun (WGS) entry which is preliminary data.</text>
</comment>
<name>A0ACB9K3S4_9ASTR</name>
<evidence type="ECO:0000313" key="1">
    <source>
        <dbReference type="EMBL" id="KAI3826933.1"/>
    </source>
</evidence>
<organism evidence="1 2">
    <name type="scientific">Smallanthus sonchifolius</name>
    <dbReference type="NCBI Taxonomy" id="185202"/>
    <lineage>
        <taxon>Eukaryota</taxon>
        <taxon>Viridiplantae</taxon>
        <taxon>Streptophyta</taxon>
        <taxon>Embryophyta</taxon>
        <taxon>Tracheophyta</taxon>
        <taxon>Spermatophyta</taxon>
        <taxon>Magnoliopsida</taxon>
        <taxon>eudicotyledons</taxon>
        <taxon>Gunneridae</taxon>
        <taxon>Pentapetalae</taxon>
        <taxon>asterids</taxon>
        <taxon>campanulids</taxon>
        <taxon>Asterales</taxon>
        <taxon>Asteraceae</taxon>
        <taxon>Asteroideae</taxon>
        <taxon>Heliantheae alliance</taxon>
        <taxon>Millerieae</taxon>
        <taxon>Smallanthus</taxon>
    </lineage>
</organism>
<protein>
    <submittedName>
        <fullName evidence="1">Uncharacterized protein</fullName>
    </submittedName>
</protein>
<dbReference type="Proteomes" id="UP001056120">
    <property type="component" value="Linkage Group LG01"/>
</dbReference>
<gene>
    <name evidence="1" type="ORF">L1987_00993</name>
</gene>
<accession>A0ACB9K3S4</accession>
<keyword evidence="2" id="KW-1185">Reference proteome</keyword>
<dbReference type="EMBL" id="CM042018">
    <property type="protein sequence ID" value="KAI3826933.1"/>
    <property type="molecule type" value="Genomic_DNA"/>
</dbReference>
<proteinExistence type="predicted"/>
<sequence>MNMCSKCHKDMEFAISVINIFNGTLPDSPESEVALLTKPSSAPAESSDKPNPDAIAKANPVVKAEKLDKI</sequence>
<reference evidence="2" key="1">
    <citation type="journal article" date="2022" name="Mol. Ecol. Resour.">
        <title>The genomes of chicory, endive, great burdock and yacon provide insights into Asteraceae palaeo-polyploidization history and plant inulin production.</title>
        <authorList>
            <person name="Fan W."/>
            <person name="Wang S."/>
            <person name="Wang H."/>
            <person name="Wang A."/>
            <person name="Jiang F."/>
            <person name="Liu H."/>
            <person name="Zhao H."/>
            <person name="Xu D."/>
            <person name="Zhang Y."/>
        </authorList>
    </citation>
    <scope>NUCLEOTIDE SEQUENCE [LARGE SCALE GENOMIC DNA]</scope>
    <source>
        <strain evidence="2">cv. Yunnan</strain>
    </source>
</reference>